<dbReference type="InterPro" id="IPR006439">
    <property type="entry name" value="HAD-SF_hydro_IA"/>
</dbReference>
<evidence type="ECO:0000256" key="1">
    <source>
        <dbReference type="ARBA" id="ARBA00001946"/>
    </source>
</evidence>
<dbReference type="AlphaFoldDB" id="A0A8J3IU55"/>
<dbReference type="PANTHER" id="PTHR46193">
    <property type="entry name" value="6-PHOSPHOGLUCONATE PHOSPHATASE"/>
    <property type="match status" value="1"/>
</dbReference>
<accession>A0A8J3IU55</accession>
<evidence type="ECO:0000313" key="6">
    <source>
        <dbReference type="EMBL" id="GHO96256.1"/>
    </source>
</evidence>
<keyword evidence="3" id="KW-0479">Metal-binding</keyword>
<dbReference type="Gene3D" id="3.40.50.1000">
    <property type="entry name" value="HAD superfamily/HAD-like"/>
    <property type="match status" value="1"/>
</dbReference>
<gene>
    <name evidence="6" type="ORF">KSF_063040</name>
</gene>
<evidence type="ECO:0000313" key="7">
    <source>
        <dbReference type="Proteomes" id="UP000597444"/>
    </source>
</evidence>
<dbReference type="RefSeq" id="WP_220206894.1">
    <property type="nucleotide sequence ID" value="NZ_BNJK01000001.1"/>
</dbReference>
<evidence type="ECO:0000256" key="3">
    <source>
        <dbReference type="ARBA" id="ARBA00022723"/>
    </source>
</evidence>
<comment type="similarity">
    <text evidence="2">Belongs to the HAD-like hydrolase superfamily. CbbY/CbbZ/Gph/YieH family.</text>
</comment>
<evidence type="ECO:0000256" key="4">
    <source>
        <dbReference type="ARBA" id="ARBA00022842"/>
    </source>
</evidence>
<sequence>MSGELESPGRCDMMEEKDWQEFYFIAMANTITAVIWDLDGVILDSAEAHLKSWYRLAEDLHIPYSDEQFWATFGWRNDAIIPTLVGPTTPERIKELADQKEIYFREFIRETATPLPGAIELLSALREAGYRQALASSTPIANIELISAVLGLERYLSAFVSGESVPRSKPAPDTFLKAAEELGVAPANSLVIEDAVAGIQAARAAGMYCIAVAEERDLPGLRVADLVVKDLTEVNVGRIRQLA</sequence>
<dbReference type="GO" id="GO:0046872">
    <property type="term" value="F:metal ion binding"/>
    <property type="evidence" value="ECO:0007669"/>
    <property type="project" value="UniProtKB-KW"/>
</dbReference>
<dbReference type="SFLD" id="SFLDG01129">
    <property type="entry name" value="C1.5:_HAD__Beta-PGM__Phosphata"/>
    <property type="match status" value="1"/>
</dbReference>
<keyword evidence="7" id="KW-1185">Reference proteome</keyword>
<dbReference type="PANTHER" id="PTHR46193:SF18">
    <property type="entry name" value="HEXITOL PHOSPHATASE B"/>
    <property type="match status" value="1"/>
</dbReference>
<name>A0A8J3IU55_9CHLR</name>
<dbReference type="SFLD" id="SFLDG01135">
    <property type="entry name" value="C1.5.6:_HAD__Beta-PGM__Phospha"/>
    <property type="match status" value="1"/>
</dbReference>
<comment type="cofactor">
    <cofactor evidence="1">
        <name>Mg(2+)</name>
        <dbReference type="ChEBI" id="CHEBI:18420"/>
    </cofactor>
</comment>
<dbReference type="InterPro" id="IPR023198">
    <property type="entry name" value="PGP-like_dom2"/>
</dbReference>
<dbReference type="SFLD" id="SFLDS00003">
    <property type="entry name" value="Haloacid_Dehalogenase"/>
    <property type="match status" value="1"/>
</dbReference>
<proteinExistence type="inferred from homology"/>
<dbReference type="InterPro" id="IPR023214">
    <property type="entry name" value="HAD_sf"/>
</dbReference>
<dbReference type="InterPro" id="IPR036412">
    <property type="entry name" value="HAD-like_sf"/>
</dbReference>
<dbReference type="PRINTS" id="PR00413">
    <property type="entry name" value="HADHALOGNASE"/>
</dbReference>
<keyword evidence="5" id="KW-0119">Carbohydrate metabolism</keyword>
<dbReference type="Gene3D" id="1.10.150.240">
    <property type="entry name" value="Putative phosphatase, domain 2"/>
    <property type="match status" value="1"/>
</dbReference>
<dbReference type="GO" id="GO:0003824">
    <property type="term" value="F:catalytic activity"/>
    <property type="evidence" value="ECO:0007669"/>
    <property type="project" value="UniProtKB-ARBA"/>
</dbReference>
<evidence type="ECO:0000256" key="2">
    <source>
        <dbReference type="ARBA" id="ARBA00006171"/>
    </source>
</evidence>
<dbReference type="SUPFAM" id="SSF56784">
    <property type="entry name" value="HAD-like"/>
    <property type="match status" value="1"/>
</dbReference>
<dbReference type="NCBIfam" id="TIGR01509">
    <property type="entry name" value="HAD-SF-IA-v3"/>
    <property type="match status" value="1"/>
</dbReference>
<dbReference type="EMBL" id="BNJK01000001">
    <property type="protein sequence ID" value="GHO96256.1"/>
    <property type="molecule type" value="Genomic_DNA"/>
</dbReference>
<keyword evidence="4" id="KW-0460">Magnesium</keyword>
<protein>
    <submittedName>
        <fullName evidence="6">Haloacid dehalogenase</fullName>
    </submittedName>
</protein>
<comment type="caution">
    <text evidence="6">The sequence shown here is derived from an EMBL/GenBank/DDBJ whole genome shotgun (WGS) entry which is preliminary data.</text>
</comment>
<dbReference type="Proteomes" id="UP000597444">
    <property type="component" value="Unassembled WGS sequence"/>
</dbReference>
<organism evidence="6 7">
    <name type="scientific">Reticulibacter mediterranei</name>
    <dbReference type="NCBI Taxonomy" id="2778369"/>
    <lineage>
        <taxon>Bacteria</taxon>
        <taxon>Bacillati</taxon>
        <taxon>Chloroflexota</taxon>
        <taxon>Ktedonobacteria</taxon>
        <taxon>Ktedonobacterales</taxon>
        <taxon>Reticulibacteraceae</taxon>
        <taxon>Reticulibacter</taxon>
    </lineage>
</organism>
<dbReference type="Pfam" id="PF00702">
    <property type="entry name" value="Hydrolase"/>
    <property type="match status" value="1"/>
</dbReference>
<evidence type="ECO:0000256" key="5">
    <source>
        <dbReference type="ARBA" id="ARBA00023277"/>
    </source>
</evidence>
<reference evidence="6" key="1">
    <citation type="submission" date="2020-10" db="EMBL/GenBank/DDBJ databases">
        <title>Taxonomic study of unclassified bacteria belonging to the class Ktedonobacteria.</title>
        <authorList>
            <person name="Yabe S."/>
            <person name="Wang C.M."/>
            <person name="Zheng Y."/>
            <person name="Sakai Y."/>
            <person name="Cavaletti L."/>
            <person name="Monciardini P."/>
            <person name="Donadio S."/>
        </authorList>
    </citation>
    <scope>NUCLEOTIDE SEQUENCE</scope>
    <source>
        <strain evidence="6">ID150040</strain>
    </source>
</reference>
<dbReference type="InterPro" id="IPR051600">
    <property type="entry name" value="Beta-PGM-like"/>
</dbReference>